<dbReference type="GO" id="GO:0006402">
    <property type="term" value="P:mRNA catabolic process"/>
    <property type="evidence" value="ECO:0007669"/>
    <property type="project" value="TreeGrafter"/>
</dbReference>
<dbReference type="PROSITE" id="PS01175">
    <property type="entry name" value="RIBONUCLEASE_II"/>
    <property type="match status" value="1"/>
</dbReference>
<evidence type="ECO:0000313" key="5">
    <source>
        <dbReference type="Proteomes" id="UP001153678"/>
    </source>
</evidence>
<dbReference type="GO" id="GO:0000932">
    <property type="term" value="C:P-body"/>
    <property type="evidence" value="ECO:0007669"/>
    <property type="project" value="TreeGrafter"/>
</dbReference>
<dbReference type="AlphaFoldDB" id="A0A9W4SH83"/>
<dbReference type="InterPro" id="IPR001900">
    <property type="entry name" value="RNase_II/R"/>
</dbReference>
<feature type="domain" description="RNB" evidence="3">
    <location>
        <begin position="534"/>
        <end position="893"/>
    </location>
</feature>
<evidence type="ECO:0000313" key="4">
    <source>
        <dbReference type="EMBL" id="CAI2169611.1"/>
    </source>
</evidence>
<dbReference type="InterPro" id="IPR050180">
    <property type="entry name" value="RNR_Ribonuclease"/>
</dbReference>
<gene>
    <name evidence="4" type="ORF">FWILDA_LOCUS4165</name>
</gene>
<dbReference type="OrthoDB" id="2285229at2759"/>
<comment type="caution">
    <text evidence="4">The sequence shown here is derived from an EMBL/GenBank/DDBJ whole genome shotgun (WGS) entry which is preliminary data.</text>
</comment>
<evidence type="ECO:0000256" key="1">
    <source>
        <dbReference type="RuleBase" id="RU003901"/>
    </source>
</evidence>
<dbReference type="InterPro" id="IPR022966">
    <property type="entry name" value="RNase_II/R_CS"/>
</dbReference>
<dbReference type="GO" id="GO:0000175">
    <property type="term" value="F:3'-5'-RNA exonuclease activity"/>
    <property type="evidence" value="ECO:0007669"/>
    <property type="project" value="TreeGrafter"/>
</dbReference>
<name>A0A9W4SH83_9GLOM</name>
<comment type="similarity">
    <text evidence="1">Belongs to the RNR ribonuclease family.</text>
</comment>
<keyword evidence="5" id="KW-1185">Reference proteome</keyword>
<protein>
    <submittedName>
        <fullName evidence="4">3030_t:CDS:1</fullName>
    </submittedName>
</protein>
<sequence length="1003" mass="115519">MFNPKKIPLITPPAIIYNSFTTHKVKTRLHGESSVTRKNFDKMWKKSLSSDKMISIAKETFRLTQRQQQLSPCLVTSLLRINNKQFKIHPSSYKKYHWTTKSVPDPPKPKKPSRPPRKKVEKEEKSNKTQKPINQYVVKHSEISKHKIIKQIPKKDLTIYTSNVKEPEIDLTDIVEASPTSFQLQVGDFVEVRSRDPTSTANKNEILLSNHHLLLTRSEDIVFKITGYAYNKEFNNSKLEFGSPIPETYGKLAADLNKSAQMLLLSKTFAFRQIHSQFADELENKKIMIQDAARHTFQIDNPTEVQLLATHMYFFKENIYFMADPLEIRKNGTYILRSKKTVNAITKVLEWIRLRDSRVIRFQEKVTKIIQHIRSINENVSELPSYIKEVTLPEFTPDDQMFINLVKTFILTPKNNQSGLDAHLSAILKPLKLYESDFDRECAIQFLKEIGVWAPWENLMVYDETAKLSGHGVSKEADKEQEDIIKLSENLLNSQPFNTSKNNPTTLTPSPLIKTKDFLGADDFYSHDICEDIRYDFGNLPVYTIDDPTAHELDDGISIERINNSSETETIWVHIHVADPSTYIHPGHRLAQIARSRVQTVYFPERNYSMLPSSLSEKIFSLGVNAETRGNHVMTFSARIGYDASLLEYKVRPSIVRNVRTLYYDDIDKFLSWDSFSKIKEEIDFIKKQIYFHPHQIPVPVNAHQTLPFSAQQDLKDLQKIADIHFKSRKQKGTFSSNLPQGNVALSPFPLFKTRSDIQYPIIFTGLPSIQVNLDKFNYSPARMMVAEMMVMAGRIASIFCSERQIPIMFRSQPKSDSAELDEILSNIDKEVGLIPNTHIFKVRSLMQPVKTVVEPKPHFSMGITEGYSKVTSPLRRYGDLLAHWQMKASLLNERMPFSKDELNNNIPQITHFEKEIRRLQVRSSKFWILNLINRLKASGNLPEMTGIIIEEFDKGDRTVLIREFGIQGKLTKSTGQLGDIIKLKVLDIMPNKHNITFEPVNT</sequence>
<proteinExistence type="inferred from homology"/>
<dbReference type="SMART" id="SM00955">
    <property type="entry name" value="RNB"/>
    <property type="match status" value="1"/>
</dbReference>
<reference evidence="4" key="1">
    <citation type="submission" date="2022-08" db="EMBL/GenBank/DDBJ databases">
        <authorList>
            <person name="Kallberg Y."/>
            <person name="Tangrot J."/>
            <person name="Rosling A."/>
        </authorList>
    </citation>
    <scope>NUCLEOTIDE SEQUENCE</scope>
    <source>
        <strain evidence="4">Wild A</strain>
    </source>
</reference>
<dbReference type="Pfam" id="PF00773">
    <property type="entry name" value="RNB"/>
    <property type="match status" value="1"/>
</dbReference>
<evidence type="ECO:0000259" key="3">
    <source>
        <dbReference type="SMART" id="SM00955"/>
    </source>
</evidence>
<accession>A0A9W4SH83</accession>
<dbReference type="SUPFAM" id="SSF50249">
    <property type="entry name" value="Nucleic acid-binding proteins"/>
    <property type="match status" value="1"/>
</dbReference>
<organism evidence="4 5">
    <name type="scientific">Funneliformis geosporum</name>
    <dbReference type="NCBI Taxonomy" id="1117311"/>
    <lineage>
        <taxon>Eukaryota</taxon>
        <taxon>Fungi</taxon>
        <taxon>Fungi incertae sedis</taxon>
        <taxon>Mucoromycota</taxon>
        <taxon>Glomeromycotina</taxon>
        <taxon>Glomeromycetes</taxon>
        <taxon>Glomerales</taxon>
        <taxon>Glomeraceae</taxon>
        <taxon>Funneliformis</taxon>
    </lineage>
</organism>
<dbReference type="InterPro" id="IPR012340">
    <property type="entry name" value="NA-bd_OB-fold"/>
</dbReference>
<feature type="compositionally biased region" description="Basic and acidic residues" evidence="2">
    <location>
        <begin position="118"/>
        <end position="127"/>
    </location>
</feature>
<dbReference type="PANTHER" id="PTHR23355">
    <property type="entry name" value="RIBONUCLEASE"/>
    <property type="match status" value="1"/>
</dbReference>
<dbReference type="PANTHER" id="PTHR23355:SF65">
    <property type="entry name" value="EXORIBONUCLEASE CYT-4, PUTATIVE (AFU_ORTHOLOGUE AFUA_7G01550)-RELATED"/>
    <property type="match status" value="1"/>
</dbReference>
<dbReference type="Proteomes" id="UP001153678">
    <property type="component" value="Unassembled WGS sequence"/>
</dbReference>
<evidence type="ECO:0000256" key="2">
    <source>
        <dbReference type="SAM" id="MobiDB-lite"/>
    </source>
</evidence>
<dbReference type="EMBL" id="CAMKVN010000602">
    <property type="protein sequence ID" value="CAI2169611.1"/>
    <property type="molecule type" value="Genomic_DNA"/>
</dbReference>
<feature type="region of interest" description="Disordered" evidence="2">
    <location>
        <begin position="97"/>
        <end position="134"/>
    </location>
</feature>
<dbReference type="GO" id="GO:0003723">
    <property type="term" value="F:RNA binding"/>
    <property type="evidence" value="ECO:0007669"/>
    <property type="project" value="InterPro"/>
</dbReference>